<sequence length="208" mass="22430">MPTSQLTSVSDSLHPPPSHETPPPITPTPMSQGKQQAVYEEVPVPSSALRIAALAISTALAHAEHPLPAEARTTPLHCSVRGVSGGERKRVSIAEARITRASLVAWDNSTCGLDASTALGYACSLRRLTTLQRARDHRDAQPGLRETIYEFDRVLVMDNLQGRCVDYGAVGDARAYIEGLGYYAPGRQTTADFLTGLMDLHEVQFPPG</sequence>
<evidence type="ECO:0000313" key="4">
    <source>
        <dbReference type="Proteomes" id="UP000076532"/>
    </source>
</evidence>
<keyword evidence="1" id="KW-0813">Transport</keyword>
<dbReference type="AlphaFoldDB" id="A0A166VKU9"/>
<dbReference type="EMBL" id="KV417484">
    <property type="protein sequence ID" value="KZP32834.1"/>
    <property type="molecule type" value="Genomic_DNA"/>
</dbReference>
<reference evidence="3 4" key="1">
    <citation type="journal article" date="2016" name="Mol. Biol. Evol.">
        <title>Comparative Genomics of Early-Diverging Mushroom-Forming Fungi Provides Insights into the Origins of Lignocellulose Decay Capabilities.</title>
        <authorList>
            <person name="Nagy L.G."/>
            <person name="Riley R."/>
            <person name="Tritt A."/>
            <person name="Adam C."/>
            <person name="Daum C."/>
            <person name="Floudas D."/>
            <person name="Sun H."/>
            <person name="Yadav J.S."/>
            <person name="Pangilinan J."/>
            <person name="Larsson K.H."/>
            <person name="Matsuura K."/>
            <person name="Barry K."/>
            <person name="Labutti K."/>
            <person name="Kuo R."/>
            <person name="Ohm R.A."/>
            <person name="Bhattacharya S.S."/>
            <person name="Shirouzu T."/>
            <person name="Yoshinaga Y."/>
            <person name="Martin F.M."/>
            <person name="Grigoriev I.V."/>
            <person name="Hibbett D.S."/>
        </authorList>
    </citation>
    <scope>NUCLEOTIDE SEQUENCE [LARGE SCALE GENOMIC DNA]</scope>
    <source>
        <strain evidence="3 4">CBS 109695</strain>
    </source>
</reference>
<dbReference type="OrthoDB" id="245989at2759"/>
<evidence type="ECO:0008006" key="5">
    <source>
        <dbReference type="Google" id="ProtNLM"/>
    </source>
</evidence>
<gene>
    <name evidence="3" type="ORF">FIBSPDRAFT_848114</name>
</gene>
<feature type="compositionally biased region" description="Polar residues" evidence="2">
    <location>
        <begin position="1"/>
        <end position="11"/>
    </location>
</feature>
<organism evidence="3 4">
    <name type="scientific">Athelia psychrophila</name>
    <dbReference type="NCBI Taxonomy" id="1759441"/>
    <lineage>
        <taxon>Eukaryota</taxon>
        <taxon>Fungi</taxon>
        <taxon>Dikarya</taxon>
        <taxon>Basidiomycota</taxon>
        <taxon>Agaricomycotina</taxon>
        <taxon>Agaricomycetes</taxon>
        <taxon>Agaricomycetidae</taxon>
        <taxon>Atheliales</taxon>
        <taxon>Atheliaceae</taxon>
        <taxon>Athelia</taxon>
    </lineage>
</organism>
<dbReference type="SUPFAM" id="SSF52540">
    <property type="entry name" value="P-loop containing nucleoside triphosphate hydrolases"/>
    <property type="match status" value="1"/>
</dbReference>
<proteinExistence type="predicted"/>
<feature type="non-terminal residue" evidence="3">
    <location>
        <position position="208"/>
    </location>
</feature>
<dbReference type="STRING" id="436010.A0A166VKU9"/>
<protein>
    <recommendedName>
        <fullName evidence="5">ABC transporter domain-containing protein</fullName>
    </recommendedName>
</protein>
<feature type="region of interest" description="Disordered" evidence="2">
    <location>
        <begin position="1"/>
        <end position="39"/>
    </location>
</feature>
<dbReference type="Gene3D" id="3.40.50.300">
    <property type="entry name" value="P-loop containing nucleotide triphosphate hydrolases"/>
    <property type="match status" value="1"/>
</dbReference>
<keyword evidence="4" id="KW-1185">Reference proteome</keyword>
<name>A0A166VKU9_9AGAM</name>
<dbReference type="InterPro" id="IPR027417">
    <property type="entry name" value="P-loop_NTPase"/>
</dbReference>
<dbReference type="Proteomes" id="UP000076532">
    <property type="component" value="Unassembled WGS sequence"/>
</dbReference>
<feature type="compositionally biased region" description="Pro residues" evidence="2">
    <location>
        <begin position="14"/>
        <end position="27"/>
    </location>
</feature>
<evidence type="ECO:0000256" key="1">
    <source>
        <dbReference type="ARBA" id="ARBA00022448"/>
    </source>
</evidence>
<accession>A0A166VKU9</accession>
<evidence type="ECO:0000313" key="3">
    <source>
        <dbReference type="EMBL" id="KZP32834.1"/>
    </source>
</evidence>
<dbReference type="PANTHER" id="PTHR19241">
    <property type="entry name" value="ATP-BINDING CASSETTE TRANSPORTER"/>
    <property type="match status" value="1"/>
</dbReference>
<evidence type="ECO:0000256" key="2">
    <source>
        <dbReference type="SAM" id="MobiDB-lite"/>
    </source>
</evidence>